<organism evidence="1 2">
    <name type="scientific">Rhodoplanes azumiensis</name>
    <dbReference type="NCBI Taxonomy" id="1897628"/>
    <lineage>
        <taxon>Bacteria</taxon>
        <taxon>Pseudomonadati</taxon>
        <taxon>Pseudomonadota</taxon>
        <taxon>Alphaproteobacteria</taxon>
        <taxon>Hyphomicrobiales</taxon>
        <taxon>Nitrobacteraceae</taxon>
        <taxon>Rhodoplanes</taxon>
    </lineage>
</organism>
<keyword evidence="2" id="KW-1185">Reference proteome</keyword>
<reference evidence="2" key="1">
    <citation type="journal article" date="2019" name="Int. J. Syst. Evol. Microbiol.">
        <title>The Global Catalogue of Microorganisms (GCM) 10K type strain sequencing project: providing services to taxonomists for standard genome sequencing and annotation.</title>
        <authorList>
            <consortium name="The Broad Institute Genomics Platform"/>
            <consortium name="The Broad Institute Genome Sequencing Center for Infectious Disease"/>
            <person name="Wu L."/>
            <person name="Ma J."/>
        </authorList>
    </citation>
    <scope>NUCLEOTIDE SEQUENCE [LARGE SCALE GENOMIC DNA]</scope>
    <source>
        <strain evidence="2">CGMCC 1.6774</strain>
    </source>
</reference>
<accession>A0ABW5AJR5</accession>
<comment type="caution">
    <text evidence="1">The sequence shown here is derived from an EMBL/GenBank/DDBJ whole genome shotgun (WGS) entry which is preliminary data.</text>
</comment>
<dbReference type="RefSeq" id="WP_378478082.1">
    <property type="nucleotide sequence ID" value="NZ_JBHUIW010000012.1"/>
</dbReference>
<evidence type="ECO:0000313" key="2">
    <source>
        <dbReference type="Proteomes" id="UP001597314"/>
    </source>
</evidence>
<dbReference type="EMBL" id="JBHUIW010000012">
    <property type="protein sequence ID" value="MFD2182911.1"/>
    <property type="molecule type" value="Genomic_DNA"/>
</dbReference>
<proteinExistence type="predicted"/>
<name>A0ABW5AJR5_9BRAD</name>
<sequence>MFFKRTTAKSVAVIDAFHAAAPGLRTPEHTVAQAAFAGLAQSVLDRHRTRSYRSLPRRTLRDLALILVLVHDDQPSFDRALVATGIPVDDIVALRERASRRDDLIERSRLAMRMALAEARAVRRAARAAALAAAAPLDDPLEDILMAPEPQAPRSGPGRLAA</sequence>
<protein>
    <submittedName>
        <fullName evidence="1">Uncharacterized protein</fullName>
    </submittedName>
</protein>
<evidence type="ECO:0000313" key="1">
    <source>
        <dbReference type="EMBL" id="MFD2182911.1"/>
    </source>
</evidence>
<dbReference type="Proteomes" id="UP001597314">
    <property type="component" value="Unassembled WGS sequence"/>
</dbReference>
<gene>
    <name evidence="1" type="ORF">ACFSOX_12175</name>
</gene>